<feature type="region of interest" description="Disordered" evidence="1">
    <location>
        <begin position="67"/>
        <end position="103"/>
    </location>
</feature>
<organism evidence="2">
    <name type="scientific">Zea mays</name>
    <name type="common">Maize</name>
    <dbReference type="NCBI Taxonomy" id="4577"/>
    <lineage>
        <taxon>Eukaryota</taxon>
        <taxon>Viridiplantae</taxon>
        <taxon>Streptophyta</taxon>
        <taxon>Embryophyta</taxon>
        <taxon>Tracheophyta</taxon>
        <taxon>Spermatophyta</taxon>
        <taxon>Magnoliopsida</taxon>
        <taxon>Liliopsida</taxon>
        <taxon>Poales</taxon>
        <taxon>Poaceae</taxon>
        <taxon>PACMAD clade</taxon>
        <taxon>Panicoideae</taxon>
        <taxon>Andropogonodae</taxon>
        <taxon>Andropogoneae</taxon>
        <taxon>Tripsacinae</taxon>
        <taxon>Zea</taxon>
    </lineage>
</organism>
<evidence type="ECO:0000313" key="2">
    <source>
        <dbReference type="EMBL" id="ACL54510.1"/>
    </source>
</evidence>
<feature type="compositionally biased region" description="Basic and acidic residues" evidence="1">
    <location>
        <begin position="22"/>
        <end position="42"/>
    </location>
</feature>
<dbReference type="AlphaFoldDB" id="B8A2W1"/>
<reference evidence="2" key="1">
    <citation type="journal article" date="2009" name="PLoS Genet.">
        <title>Sequencing, mapping, and analysis of 27,455 maize full-length cDNAs.</title>
        <authorList>
            <person name="Soderlund C."/>
            <person name="Descour A."/>
            <person name="Kudrna D."/>
            <person name="Bomhoff M."/>
            <person name="Boyd L."/>
            <person name="Currie J."/>
            <person name="Angelova A."/>
            <person name="Collura K."/>
            <person name="Wissotski M."/>
            <person name="Ashley E."/>
            <person name="Morrow D."/>
            <person name="Fernandes J."/>
            <person name="Walbot V."/>
            <person name="Yu Y."/>
        </authorList>
    </citation>
    <scope>NUCLEOTIDE SEQUENCE</scope>
    <source>
        <strain evidence="2">B73</strain>
    </source>
</reference>
<name>B8A2W1_MAIZE</name>
<accession>B8A2W1</accession>
<proteinExistence type="evidence at transcript level"/>
<reference evidence="2" key="2">
    <citation type="submission" date="2012-06" db="EMBL/GenBank/DDBJ databases">
        <authorList>
            <person name="Yu Y."/>
            <person name="Currie J."/>
            <person name="Lomeli R."/>
            <person name="Angelova A."/>
            <person name="Collura K."/>
            <person name="Wissotski M."/>
            <person name="Campos D."/>
            <person name="Kudrna D."/>
            <person name="Golser W."/>
            <person name="Ashely E."/>
            <person name="Descour A."/>
            <person name="Fernandes J."/>
            <person name="Soderlund C."/>
            <person name="Walbot V."/>
        </authorList>
    </citation>
    <scope>NUCLEOTIDE SEQUENCE</scope>
    <source>
        <strain evidence="2">B73</strain>
    </source>
</reference>
<protein>
    <submittedName>
        <fullName evidence="2">Uncharacterized protein</fullName>
    </submittedName>
</protein>
<feature type="region of interest" description="Disordered" evidence="1">
    <location>
        <begin position="1"/>
        <end position="45"/>
    </location>
</feature>
<evidence type="ECO:0000256" key="1">
    <source>
        <dbReference type="SAM" id="MobiDB-lite"/>
    </source>
</evidence>
<dbReference type="HOGENOM" id="CLU_2267712_0_0_1"/>
<sequence length="103" mass="11142">MERRGREGARPASTVSTQGDVRSQERREKASGQVNEGRESGRRTASCLNTVAGSKRHGAELQLVAGKEPNRAGRWTGRKEVLTNCSRKPRQGRGARPSSPASS</sequence>
<dbReference type="EMBL" id="BT055903">
    <property type="protein sequence ID" value="ACL54510.1"/>
    <property type="molecule type" value="mRNA"/>
</dbReference>